<sequence length="89" mass="10346">MMSLYEVLSGYGRRDVGEQLWFIATEEGPAQVRVYRFNTDGEARLAMGEYRCCRVLYSPEGIEKHSRGWNGMALATIRHVMNENYLAWH</sequence>
<evidence type="ECO:0000313" key="1">
    <source>
        <dbReference type="EMBL" id="TMW62141.1"/>
    </source>
</evidence>
<evidence type="ECO:0000313" key="2">
    <source>
        <dbReference type="Proteomes" id="UP000794436"/>
    </source>
</evidence>
<proteinExistence type="predicted"/>
<organism evidence="1 2">
    <name type="scientific">Pythium oligandrum</name>
    <name type="common">Mycoparasitic fungus</name>
    <dbReference type="NCBI Taxonomy" id="41045"/>
    <lineage>
        <taxon>Eukaryota</taxon>
        <taxon>Sar</taxon>
        <taxon>Stramenopiles</taxon>
        <taxon>Oomycota</taxon>
        <taxon>Peronosporomycetes</taxon>
        <taxon>Pythiales</taxon>
        <taxon>Pythiaceae</taxon>
        <taxon>Pythium</taxon>
    </lineage>
</organism>
<keyword evidence="2" id="KW-1185">Reference proteome</keyword>
<accession>A0A8K1CFZ6</accession>
<dbReference type="EMBL" id="SPLM01000074">
    <property type="protein sequence ID" value="TMW62141.1"/>
    <property type="molecule type" value="Genomic_DNA"/>
</dbReference>
<dbReference type="AlphaFoldDB" id="A0A8K1CFZ6"/>
<dbReference type="Proteomes" id="UP000794436">
    <property type="component" value="Unassembled WGS sequence"/>
</dbReference>
<comment type="caution">
    <text evidence="1">The sequence shown here is derived from an EMBL/GenBank/DDBJ whole genome shotgun (WGS) entry which is preliminary data.</text>
</comment>
<reference evidence="1" key="1">
    <citation type="submission" date="2019-03" db="EMBL/GenBank/DDBJ databases">
        <title>Long read genome sequence of the mycoparasitic Pythium oligandrum ATCC 38472 isolated from sugarbeet rhizosphere.</title>
        <authorList>
            <person name="Gaulin E."/>
        </authorList>
    </citation>
    <scope>NUCLEOTIDE SEQUENCE</scope>
    <source>
        <strain evidence="1">ATCC 38472_TT</strain>
    </source>
</reference>
<gene>
    <name evidence="1" type="ORF">Poli38472_009634</name>
</gene>
<protein>
    <submittedName>
        <fullName evidence="1">Uncharacterized protein</fullName>
    </submittedName>
</protein>
<name>A0A8K1CFZ6_PYTOL</name>